<name>A0A6H0DBN6_9CAUD</name>
<reference evidence="1 2" key="1">
    <citation type="submission" date="2020-03" db="EMBL/GenBank/DDBJ databases">
        <title>Complete genome sequence of Pantoea agglomerans bacteriophage vB_PagM_SSEM1.</title>
        <authorList>
            <person name="Truncaite L."/>
            <person name="Alijosius L."/>
            <person name="Petrauskaite E."/>
            <person name="Simoliunas E."/>
        </authorList>
    </citation>
    <scope>NUCLEOTIDE SEQUENCE [LARGE SCALE GENOMIC DNA]</scope>
</reference>
<gene>
    <name evidence="1" type="ORF">SSEM1_gp08</name>
</gene>
<evidence type="ECO:0000313" key="2">
    <source>
        <dbReference type="Proteomes" id="UP000502959"/>
    </source>
</evidence>
<proteinExistence type="predicted"/>
<protein>
    <submittedName>
        <fullName evidence="1">Uncharacterized protein</fullName>
    </submittedName>
</protein>
<evidence type="ECO:0000313" key="1">
    <source>
        <dbReference type="EMBL" id="QIS79362.1"/>
    </source>
</evidence>
<organism evidence="1 2">
    <name type="scientific">Pantoea phage vB_PagM_SSEM1</name>
    <dbReference type="NCBI Taxonomy" id="2721760"/>
    <lineage>
        <taxon>Viruses</taxon>
        <taxon>Duplodnaviria</taxon>
        <taxon>Heunggongvirae</taxon>
        <taxon>Uroviricota</taxon>
        <taxon>Caudoviricetes</taxon>
        <taxon>Chaseviridae</taxon>
        <taxon>Cleopatravirinae</taxon>
        <taxon>Loessnervirus</taxon>
        <taxon>Loessnervirus SSEM1</taxon>
    </lineage>
</organism>
<sequence>MANNLLFRTWMNEFILLEFNEMRGQWEYYLMTYDLNGKPAFWTRAGNQEYQQYICGRKDITAHIGNNIRYPYRKSV</sequence>
<dbReference type="EMBL" id="MT230534">
    <property type="protein sequence ID" value="QIS79362.1"/>
    <property type="molecule type" value="Genomic_DNA"/>
</dbReference>
<dbReference type="Proteomes" id="UP000502959">
    <property type="component" value="Segment"/>
</dbReference>
<accession>A0A6H0DBN6</accession>
<keyword evidence="2" id="KW-1185">Reference proteome</keyword>